<dbReference type="Proteomes" id="UP000587586">
    <property type="component" value="Unassembled WGS sequence"/>
</dbReference>
<sequence>MNRGVAGPERGALTTGARCSGKLLRGEGRRFSKFRGNRYNAEEEVFLRARRVPTWQNCHNYANPWCLREIPAGERVITFGKDDATGRYNYLKELKARSVITIVMELPKVIPP</sequence>
<evidence type="ECO:0000313" key="1">
    <source>
        <dbReference type="EMBL" id="GFO67153.1"/>
    </source>
</evidence>
<dbReference type="EMBL" id="BLXZ01000001">
    <property type="protein sequence ID" value="GFO67153.1"/>
    <property type="molecule type" value="Genomic_DNA"/>
</dbReference>
<gene>
    <name evidence="1" type="ORF">GMLC_07320</name>
</gene>
<organism evidence="1 2">
    <name type="scientific">Geomonas limicola</name>
    <dbReference type="NCBI Taxonomy" id="2740186"/>
    <lineage>
        <taxon>Bacteria</taxon>
        <taxon>Pseudomonadati</taxon>
        <taxon>Thermodesulfobacteriota</taxon>
        <taxon>Desulfuromonadia</taxon>
        <taxon>Geobacterales</taxon>
        <taxon>Geobacteraceae</taxon>
        <taxon>Geomonas</taxon>
    </lineage>
</organism>
<dbReference type="AlphaFoldDB" id="A0A6V8N6G5"/>
<accession>A0A6V8N6G5</accession>
<evidence type="ECO:0000313" key="2">
    <source>
        <dbReference type="Proteomes" id="UP000587586"/>
    </source>
</evidence>
<protein>
    <submittedName>
        <fullName evidence="1">Uncharacterized protein</fullName>
    </submittedName>
</protein>
<proteinExistence type="predicted"/>
<reference evidence="2" key="1">
    <citation type="submission" date="2020-06" db="EMBL/GenBank/DDBJ databases">
        <title>Draft genomic sequecing of Geomonas sp. Red745.</title>
        <authorList>
            <person name="Itoh H."/>
            <person name="Xu Z.X."/>
            <person name="Ushijima N."/>
            <person name="Masuda Y."/>
            <person name="Shiratori Y."/>
            <person name="Senoo K."/>
        </authorList>
    </citation>
    <scope>NUCLEOTIDE SEQUENCE [LARGE SCALE GENOMIC DNA]</scope>
    <source>
        <strain evidence="2">Red745</strain>
    </source>
</reference>
<comment type="caution">
    <text evidence="1">The sequence shown here is derived from an EMBL/GenBank/DDBJ whole genome shotgun (WGS) entry which is preliminary data.</text>
</comment>
<keyword evidence="2" id="KW-1185">Reference proteome</keyword>
<name>A0A6V8N6G5_9BACT</name>